<accession>F3KW78</accession>
<keyword evidence="3" id="KW-1185">Reference proteome</keyword>
<dbReference type="Gene3D" id="1.10.150.690">
    <property type="entry name" value="DUF2063"/>
    <property type="match status" value="1"/>
</dbReference>
<dbReference type="EMBL" id="AEGR01000084">
    <property type="protein sequence ID" value="EGI75951.1"/>
    <property type="molecule type" value="Genomic_DNA"/>
</dbReference>
<sequence>MKSVARRDDAVGDAFGDELARFQNDFLLALYQPDSVRVAPTSVSKLATQPGFAVYRNTIIKGCIDALEANYPTVARLVGSAWFRAAALPYVRATPPSSVMLMEYGGDFAEFLAGFTPARALPYLPGVARLDRLWTEAHVAADTPALDADTLAALPAETLGQLRLRPHPATRWAWHPDQPVYALWCANREERALAQDLPWTPDGALLTRGAYDGSVRWQAASLGVCAFLDACSADLTLAGAAQAALQAQPNLDLTRVLADLITADALVAPRAP</sequence>
<dbReference type="STRING" id="887062.HGR_13579"/>
<name>F3KW78_9BURK</name>
<dbReference type="RefSeq" id="WP_006298810.1">
    <property type="nucleotide sequence ID" value="NZ_AEGR01000084.1"/>
</dbReference>
<dbReference type="OrthoDB" id="4146344at2"/>
<reference evidence="2 3" key="1">
    <citation type="journal article" date="2011" name="EMBO J.">
        <title>Structural diversity of bacterial flagellar motors.</title>
        <authorList>
            <person name="Chen S."/>
            <person name="Beeby M."/>
            <person name="Murphy G.E."/>
            <person name="Leadbetter J.R."/>
            <person name="Hendrixson D.R."/>
            <person name="Briegel A."/>
            <person name="Li Z."/>
            <person name="Shi J."/>
            <person name="Tocheva E.I."/>
            <person name="Muller A."/>
            <person name="Dobro M.J."/>
            <person name="Jensen G.J."/>
        </authorList>
    </citation>
    <scope>NUCLEOTIDE SEQUENCE [LARGE SCALE GENOMIC DNA]</scope>
    <source>
        <strain evidence="2 3">ATCC 19624</strain>
    </source>
</reference>
<evidence type="ECO:0000313" key="3">
    <source>
        <dbReference type="Proteomes" id="UP000016368"/>
    </source>
</evidence>
<protein>
    <recommendedName>
        <fullName evidence="1">Putative DNA-binding domain-containing protein</fullName>
    </recommendedName>
</protein>
<dbReference type="Proteomes" id="UP000016368">
    <property type="component" value="Unassembled WGS sequence"/>
</dbReference>
<dbReference type="eggNOG" id="COG3219">
    <property type="taxonomic scope" value="Bacteria"/>
</dbReference>
<evidence type="ECO:0000313" key="2">
    <source>
        <dbReference type="EMBL" id="EGI75951.1"/>
    </source>
</evidence>
<gene>
    <name evidence="2" type="ORF">HGR_13579</name>
</gene>
<dbReference type="Pfam" id="PF09836">
    <property type="entry name" value="DUF2063"/>
    <property type="match status" value="1"/>
</dbReference>
<evidence type="ECO:0000259" key="1">
    <source>
        <dbReference type="Pfam" id="PF09836"/>
    </source>
</evidence>
<organism evidence="2 3">
    <name type="scientific">Hylemonella gracilis ATCC 19624</name>
    <dbReference type="NCBI Taxonomy" id="887062"/>
    <lineage>
        <taxon>Bacteria</taxon>
        <taxon>Pseudomonadati</taxon>
        <taxon>Pseudomonadota</taxon>
        <taxon>Betaproteobacteria</taxon>
        <taxon>Burkholderiales</taxon>
        <taxon>Comamonadaceae</taxon>
        <taxon>Hylemonella</taxon>
    </lineage>
</organism>
<proteinExistence type="predicted"/>
<dbReference type="InterPro" id="IPR044922">
    <property type="entry name" value="DUF2063_N_sf"/>
</dbReference>
<dbReference type="AlphaFoldDB" id="F3KW78"/>
<feature type="domain" description="Putative DNA-binding" evidence="1">
    <location>
        <begin position="22"/>
        <end position="112"/>
    </location>
</feature>
<dbReference type="InterPro" id="IPR018640">
    <property type="entry name" value="DUF2063"/>
</dbReference>
<comment type="caution">
    <text evidence="2">The sequence shown here is derived from an EMBL/GenBank/DDBJ whole genome shotgun (WGS) entry which is preliminary data.</text>
</comment>